<feature type="compositionally biased region" description="Basic residues" evidence="1">
    <location>
        <begin position="108"/>
        <end position="125"/>
    </location>
</feature>
<evidence type="ECO:0000313" key="2">
    <source>
        <dbReference type="EMBL" id="KAF0725147.1"/>
    </source>
</evidence>
<gene>
    <name evidence="2" type="ORF">AaE_009724</name>
</gene>
<dbReference type="AlphaFoldDB" id="A0A6A5A226"/>
<name>A0A6A5A226_APHAT</name>
<dbReference type="VEuPathDB" id="FungiDB:H257_01077"/>
<evidence type="ECO:0000313" key="3">
    <source>
        <dbReference type="Proteomes" id="UP000469452"/>
    </source>
</evidence>
<comment type="caution">
    <text evidence="2">The sequence shown here is derived from an EMBL/GenBank/DDBJ whole genome shotgun (WGS) entry which is preliminary data.</text>
</comment>
<feature type="region of interest" description="Disordered" evidence="1">
    <location>
        <begin position="108"/>
        <end position="132"/>
    </location>
</feature>
<accession>A0A6A5A226</accession>
<organism evidence="2 3">
    <name type="scientific">Aphanomyces astaci</name>
    <name type="common">Crayfish plague agent</name>
    <dbReference type="NCBI Taxonomy" id="112090"/>
    <lineage>
        <taxon>Eukaryota</taxon>
        <taxon>Sar</taxon>
        <taxon>Stramenopiles</taxon>
        <taxon>Oomycota</taxon>
        <taxon>Saprolegniomycetes</taxon>
        <taxon>Saprolegniales</taxon>
        <taxon>Verrucalvaceae</taxon>
        <taxon>Aphanomyces</taxon>
    </lineage>
</organism>
<proteinExistence type="predicted"/>
<dbReference type="EMBL" id="VJMI01015663">
    <property type="protein sequence ID" value="KAF0725147.1"/>
    <property type="molecule type" value="Genomic_DNA"/>
</dbReference>
<reference evidence="2 3" key="1">
    <citation type="submission" date="2019-06" db="EMBL/GenBank/DDBJ databases">
        <title>Genomics analysis of Aphanomyces spp. identifies a new class of oomycete effector associated with host adaptation.</title>
        <authorList>
            <person name="Gaulin E."/>
        </authorList>
    </citation>
    <scope>NUCLEOTIDE SEQUENCE [LARGE SCALE GENOMIC DNA]</scope>
    <source>
        <strain evidence="2 3">E</strain>
    </source>
</reference>
<sequence>MKADATLGIPPPFPFCEEWDKLPQQSTRWLTPSFPIDLAHQYPPAPHIPAAVPPVLQQPSQWFPSHDDPNTEFATTPSDGGYESSEYEYGFELTDEWAAHFARKRLERSKRHTTKAPSKRPKVKKPIPITSTDTNNPLTYEVAVGQLNGKVLTLPSARVDALERRLEHAFLNDFSNPVTVCLFNA</sequence>
<protein>
    <submittedName>
        <fullName evidence="2">Uncharacterized protein</fullName>
    </submittedName>
</protein>
<dbReference type="Proteomes" id="UP000469452">
    <property type="component" value="Unassembled WGS sequence"/>
</dbReference>
<evidence type="ECO:0000256" key="1">
    <source>
        <dbReference type="SAM" id="MobiDB-lite"/>
    </source>
</evidence>